<evidence type="ECO:0000313" key="2">
    <source>
        <dbReference type="Proteomes" id="UP000001929"/>
    </source>
</evidence>
<dbReference type="EMBL" id="CP000230">
    <property type="protein sequence ID" value="ABC24245.1"/>
    <property type="molecule type" value="Genomic_DNA"/>
</dbReference>
<sequence>MADRRGMRGILMMAVVWLGILMPTLAGVSLGVPADPLLGDALAVHCLPLDRAFAAGEGPQDRPDGAGDPHCFFCYPATNGAAGLLAPSLPTLPAPAAQALALRLAGEAALQASGFLPPRARDPPTRSV</sequence>
<dbReference type="KEGG" id="rru:Rru_A3451"/>
<evidence type="ECO:0008006" key="3">
    <source>
        <dbReference type="Google" id="ProtNLM"/>
    </source>
</evidence>
<dbReference type="PATRIC" id="fig|269796.9.peg.3567"/>
<keyword evidence="2" id="KW-1185">Reference proteome</keyword>
<dbReference type="STRING" id="269796.Rru_A3451"/>
<proteinExistence type="predicted"/>
<organism evidence="1 2">
    <name type="scientific">Rhodospirillum rubrum (strain ATCC 11170 / ATH 1.1.1 / DSM 467 / LMG 4362 / NCIMB 8255 / S1)</name>
    <dbReference type="NCBI Taxonomy" id="269796"/>
    <lineage>
        <taxon>Bacteria</taxon>
        <taxon>Pseudomonadati</taxon>
        <taxon>Pseudomonadota</taxon>
        <taxon>Alphaproteobacteria</taxon>
        <taxon>Rhodospirillales</taxon>
        <taxon>Rhodospirillaceae</taxon>
        <taxon>Rhodospirillum</taxon>
    </lineage>
</organism>
<dbReference type="Proteomes" id="UP000001929">
    <property type="component" value="Chromosome"/>
</dbReference>
<dbReference type="HOGENOM" id="CLU_2083062_0_0_5"/>
<dbReference type="EnsemblBacteria" id="ABC24245">
    <property type="protein sequence ID" value="ABC24245"/>
    <property type="gene ID" value="Rru_A3451"/>
</dbReference>
<name>Q2RNQ0_RHORT</name>
<evidence type="ECO:0000313" key="1">
    <source>
        <dbReference type="EMBL" id="ABC24245.1"/>
    </source>
</evidence>
<protein>
    <recommendedName>
        <fullName evidence="3">DUF2946 domain-containing protein</fullName>
    </recommendedName>
</protein>
<reference evidence="1 2" key="1">
    <citation type="journal article" date="2011" name="Stand. Genomic Sci.">
        <title>Complete genome sequence of Rhodospirillum rubrum type strain (S1).</title>
        <authorList>
            <person name="Munk A.C."/>
            <person name="Copeland A."/>
            <person name="Lucas S."/>
            <person name="Lapidus A."/>
            <person name="Del Rio T.G."/>
            <person name="Barry K."/>
            <person name="Detter J.C."/>
            <person name="Hammon N."/>
            <person name="Israni S."/>
            <person name="Pitluck S."/>
            <person name="Brettin T."/>
            <person name="Bruce D."/>
            <person name="Han C."/>
            <person name="Tapia R."/>
            <person name="Gilna P."/>
            <person name="Schmutz J."/>
            <person name="Larimer F."/>
            <person name="Land M."/>
            <person name="Kyrpides N.C."/>
            <person name="Mavromatis K."/>
            <person name="Richardson P."/>
            <person name="Rohde M."/>
            <person name="Goker M."/>
            <person name="Klenk H.P."/>
            <person name="Zhang Y."/>
            <person name="Roberts G.P."/>
            <person name="Reslewic S."/>
            <person name="Schwartz D.C."/>
        </authorList>
    </citation>
    <scope>NUCLEOTIDE SEQUENCE [LARGE SCALE GENOMIC DNA]</scope>
    <source>
        <strain evidence="2">ATCC 11170 / ATH 1.1.1 / DSM 467 / LMG 4362 / NCIMB 8255 / S1</strain>
    </source>
</reference>
<gene>
    <name evidence="1" type="ordered locus">Rru_A3451</name>
</gene>
<accession>Q2RNQ0</accession>
<dbReference type="AlphaFoldDB" id="Q2RNQ0"/>